<name>A0A6G0LWT1_9STRA</name>
<gene>
    <name evidence="1" type="ORF">PF010_g3074</name>
</gene>
<dbReference type="InterPro" id="IPR052727">
    <property type="entry name" value="Rab4/Rab5_effector"/>
</dbReference>
<dbReference type="AlphaFoldDB" id="A0A6G0LWT1"/>
<dbReference type="InterPro" id="IPR023393">
    <property type="entry name" value="START-like_dom_sf"/>
</dbReference>
<protein>
    <recommendedName>
        <fullName evidence="3">FYVE-type domain-containing protein</fullName>
    </recommendedName>
</protein>
<comment type="caution">
    <text evidence="1">The sequence shown here is derived from an EMBL/GenBank/DDBJ whole genome shotgun (WGS) entry which is preliminary data.</text>
</comment>
<dbReference type="PANTHER" id="PTHR13510:SF44">
    <property type="entry name" value="RABENOSYN-5"/>
    <property type="match status" value="1"/>
</dbReference>
<evidence type="ECO:0008006" key="3">
    <source>
        <dbReference type="Google" id="ProtNLM"/>
    </source>
</evidence>
<organism evidence="1 2">
    <name type="scientific">Phytophthora fragariae</name>
    <dbReference type="NCBI Taxonomy" id="53985"/>
    <lineage>
        <taxon>Eukaryota</taxon>
        <taxon>Sar</taxon>
        <taxon>Stramenopiles</taxon>
        <taxon>Oomycota</taxon>
        <taxon>Peronosporomycetes</taxon>
        <taxon>Peronosporales</taxon>
        <taxon>Peronosporaceae</taxon>
        <taxon>Phytophthora</taxon>
    </lineage>
</organism>
<dbReference type="Proteomes" id="UP000488956">
    <property type="component" value="Unassembled WGS sequence"/>
</dbReference>
<dbReference type="InterPro" id="IPR011011">
    <property type="entry name" value="Znf_FYVE_PHD"/>
</dbReference>
<accession>A0A6G0LWT1</accession>
<dbReference type="EMBL" id="QXFX01000091">
    <property type="protein sequence ID" value="KAE9132734.1"/>
    <property type="molecule type" value="Genomic_DNA"/>
</dbReference>
<reference evidence="1 2" key="1">
    <citation type="submission" date="2018-09" db="EMBL/GenBank/DDBJ databases">
        <title>Genomic investigation of the strawberry pathogen Phytophthora fragariae indicates pathogenicity is determined by transcriptional variation in three key races.</title>
        <authorList>
            <person name="Adams T.M."/>
            <person name="Armitage A.D."/>
            <person name="Sobczyk M.K."/>
            <person name="Bates H.J."/>
            <person name="Dunwell J.M."/>
            <person name="Nellist C.F."/>
            <person name="Harrison R.J."/>
        </authorList>
    </citation>
    <scope>NUCLEOTIDE SEQUENCE [LARGE SCALE GENOMIC DNA]</scope>
    <source>
        <strain evidence="1 2">ONT-3</strain>
    </source>
</reference>
<proteinExistence type="predicted"/>
<dbReference type="SUPFAM" id="SSF57903">
    <property type="entry name" value="FYVE/PHD zinc finger"/>
    <property type="match status" value="1"/>
</dbReference>
<sequence>MSLHNRRAEHPTVNLELQQLEHYHDNAEEALSETISAYGKLDGKVDTTRWKSIRARNGVRLFRARQLIRDGQTPLLCVGTLRGRFDDILEGLYCDSTEEMLLMNAVNCPRLTDSAVLYAVQKNTMLDAYAFTGIKWATIKLPMSSHRDLCYFDKMGMVRQQSGKRMAYHTMQSVDLPECPQKVKHKRVHVSLSYVFEELRDDLVGVYMQGEMNYATLSYFAVQAMSEVLLAVANSLECARAKKLAHMMLASRPGSSSRKSCYVCHAKPSVFECFVRCASCNKHACKRCRYKERVLALDMASGSHLQRAEFCSVCISKMDHSSLAQIRLEGHGCTASGPGNAVSNTSLCSLQDQTNVPGSDRSLTSFVRSITAQVQEQVSSNNDARASSLSFMGQLSMSDDGSVEVLEEDSEGDDVLNSSHLKAAHFMDNASRRSLCSTTSSCSSLLSHDDEDTEHYLASLMTKLQQVSQQAE</sequence>
<evidence type="ECO:0000313" key="1">
    <source>
        <dbReference type="EMBL" id="KAE9132734.1"/>
    </source>
</evidence>
<dbReference type="PANTHER" id="PTHR13510">
    <property type="entry name" value="FYVE-FINGER-CONTAINING RAB5 EFFECTOR PROTEIN RABENOSYN-5-RELATED"/>
    <property type="match status" value="1"/>
</dbReference>
<evidence type="ECO:0000313" key="2">
    <source>
        <dbReference type="Proteomes" id="UP000488956"/>
    </source>
</evidence>
<dbReference type="Gene3D" id="3.30.530.20">
    <property type="match status" value="1"/>
</dbReference>